<reference evidence="9" key="1">
    <citation type="submission" date="2020-10" db="EMBL/GenBank/DDBJ databases">
        <authorList>
            <person name="Gilroy R."/>
        </authorList>
    </citation>
    <scope>NUCLEOTIDE SEQUENCE</scope>
    <source>
        <strain evidence="9">ChiBcec16-1751</strain>
    </source>
</reference>
<accession>A0A9D1FCQ0</accession>
<keyword evidence="5 7" id="KW-0472">Membrane</keyword>
<comment type="subcellular location">
    <subcellularLocation>
        <location evidence="1">Cell membrane</location>
        <topology evidence="1">Multi-pass membrane protein</topology>
    </subcellularLocation>
</comment>
<evidence type="ECO:0000259" key="8">
    <source>
        <dbReference type="Pfam" id="PF06738"/>
    </source>
</evidence>
<evidence type="ECO:0000256" key="2">
    <source>
        <dbReference type="ARBA" id="ARBA00022475"/>
    </source>
</evidence>
<comment type="caution">
    <text evidence="9">The sequence shown here is derived from an EMBL/GenBank/DDBJ whole genome shotgun (WGS) entry which is preliminary data.</text>
</comment>
<dbReference type="PANTHER" id="PTHR34390:SF2">
    <property type="entry name" value="SUCCINATE TRANSPORTER SUBUNIT YJJP-RELATED"/>
    <property type="match status" value="1"/>
</dbReference>
<evidence type="ECO:0000256" key="1">
    <source>
        <dbReference type="ARBA" id="ARBA00004651"/>
    </source>
</evidence>
<feature type="transmembrane region" description="Helical" evidence="7">
    <location>
        <begin position="195"/>
        <end position="214"/>
    </location>
</feature>
<feature type="transmembrane region" description="Helical" evidence="7">
    <location>
        <begin position="234"/>
        <end position="255"/>
    </location>
</feature>
<evidence type="ECO:0000256" key="5">
    <source>
        <dbReference type="ARBA" id="ARBA00023136"/>
    </source>
</evidence>
<dbReference type="PANTHER" id="PTHR34390">
    <property type="entry name" value="UPF0442 PROTEIN YJJB-RELATED"/>
    <property type="match status" value="1"/>
</dbReference>
<keyword evidence="3 7" id="KW-0812">Transmembrane</keyword>
<feature type="domain" description="Threonine/serine exporter-like N-terminal" evidence="8">
    <location>
        <begin position="11"/>
        <end position="249"/>
    </location>
</feature>
<evidence type="ECO:0000256" key="4">
    <source>
        <dbReference type="ARBA" id="ARBA00022989"/>
    </source>
</evidence>
<sequence>MALSYHRLLHAILDIGEAMQNSGAEISRVEDSINRMCMAYGVRRVNSFTITANMLVSLEVDDETVITQTRRLHQVATDMTRLDRLNDLSRYICAHKPPVEEIQRRYAEIQNLPRLSKLMTYVGGVLTAAGFTVFFGGNLWDALAASLLALLVESMMLLPIRRQMNPLFYLFGTAFCTGLGALILYSMGLGNHLDAVLIGCIMLTIPGLAITNAVRDLLSGDTFSGLSRLCESLLQAGGIACGFALAIYLLGRGIYG</sequence>
<evidence type="ECO:0000256" key="6">
    <source>
        <dbReference type="ARBA" id="ARBA00034125"/>
    </source>
</evidence>
<dbReference type="Pfam" id="PF06738">
    <property type="entry name" value="ThrE"/>
    <property type="match status" value="1"/>
</dbReference>
<gene>
    <name evidence="9" type="ORF">IAA83_10900</name>
</gene>
<protein>
    <submittedName>
        <fullName evidence="9">Threonine/serine exporter family protein</fullName>
    </submittedName>
</protein>
<dbReference type="EMBL" id="DVJJ01000169">
    <property type="protein sequence ID" value="HIS65851.1"/>
    <property type="molecule type" value="Genomic_DNA"/>
</dbReference>
<evidence type="ECO:0000313" key="10">
    <source>
        <dbReference type="Proteomes" id="UP000886741"/>
    </source>
</evidence>
<comment type="similarity">
    <text evidence="6">Belongs to the ThrE exporter (TC 2.A.79) family.</text>
</comment>
<reference evidence="9" key="2">
    <citation type="journal article" date="2021" name="PeerJ">
        <title>Extensive microbial diversity within the chicken gut microbiome revealed by metagenomics and culture.</title>
        <authorList>
            <person name="Gilroy R."/>
            <person name="Ravi A."/>
            <person name="Getino M."/>
            <person name="Pursley I."/>
            <person name="Horton D.L."/>
            <person name="Alikhan N.F."/>
            <person name="Baker D."/>
            <person name="Gharbi K."/>
            <person name="Hall N."/>
            <person name="Watson M."/>
            <person name="Adriaenssens E.M."/>
            <person name="Foster-Nyarko E."/>
            <person name="Jarju S."/>
            <person name="Secka A."/>
            <person name="Antonio M."/>
            <person name="Oren A."/>
            <person name="Chaudhuri R.R."/>
            <person name="La Ragione R."/>
            <person name="Hildebrand F."/>
            <person name="Pallen M.J."/>
        </authorList>
    </citation>
    <scope>NUCLEOTIDE SEQUENCE</scope>
    <source>
        <strain evidence="9">ChiBcec16-1751</strain>
    </source>
</reference>
<evidence type="ECO:0000313" key="9">
    <source>
        <dbReference type="EMBL" id="HIS65851.1"/>
    </source>
</evidence>
<dbReference type="AlphaFoldDB" id="A0A9D1FCQ0"/>
<dbReference type="GO" id="GO:0022857">
    <property type="term" value="F:transmembrane transporter activity"/>
    <property type="evidence" value="ECO:0007669"/>
    <property type="project" value="InterPro"/>
</dbReference>
<dbReference type="InterPro" id="IPR050539">
    <property type="entry name" value="ThrE_Dicarb/AminoAcid_Exp"/>
</dbReference>
<keyword evidence="4 7" id="KW-1133">Transmembrane helix</keyword>
<dbReference type="InterPro" id="IPR010619">
    <property type="entry name" value="ThrE-like_N"/>
</dbReference>
<dbReference type="GO" id="GO:0015744">
    <property type="term" value="P:succinate transport"/>
    <property type="evidence" value="ECO:0007669"/>
    <property type="project" value="TreeGrafter"/>
</dbReference>
<feature type="transmembrane region" description="Helical" evidence="7">
    <location>
        <begin position="118"/>
        <end position="136"/>
    </location>
</feature>
<evidence type="ECO:0000256" key="3">
    <source>
        <dbReference type="ARBA" id="ARBA00022692"/>
    </source>
</evidence>
<feature type="transmembrane region" description="Helical" evidence="7">
    <location>
        <begin position="167"/>
        <end position="189"/>
    </location>
</feature>
<proteinExistence type="inferred from homology"/>
<keyword evidence="2" id="KW-1003">Cell membrane</keyword>
<dbReference type="GO" id="GO:0005886">
    <property type="term" value="C:plasma membrane"/>
    <property type="evidence" value="ECO:0007669"/>
    <property type="project" value="UniProtKB-SubCell"/>
</dbReference>
<dbReference type="Proteomes" id="UP000886741">
    <property type="component" value="Unassembled WGS sequence"/>
</dbReference>
<organism evidence="9 10">
    <name type="scientific">Candidatus Avoscillospira avistercoris</name>
    <dbReference type="NCBI Taxonomy" id="2840707"/>
    <lineage>
        <taxon>Bacteria</taxon>
        <taxon>Bacillati</taxon>
        <taxon>Bacillota</taxon>
        <taxon>Clostridia</taxon>
        <taxon>Eubacteriales</taxon>
        <taxon>Oscillospiraceae</taxon>
        <taxon>Oscillospiraceae incertae sedis</taxon>
        <taxon>Candidatus Avoscillospira</taxon>
    </lineage>
</organism>
<evidence type="ECO:0000256" key="7">
    <source>
        <dbReference type="SAM" id="Phobius"/>
    </source>
</evidence>
<name>A0A9D1FCQ0_9FIRM</name>